<reference evidence="2 3" key="2">
    <citation type="journal article" date="2017" name="Genome Biol.">
        <title>New reference genome sequences of hot pepper reveal the massive evolution of plant disease-resistance genes by retroduplication.</title>
        <authorList>
            <person name="Kim S."/>
            <person name="Park J."/>
            <person name="Yeom S.I."/>
            <person name="Kim Y.M."/>
            <person name="Seo E."/>
            <person name="Kim K.T."/>
            <person name="Kim M.S."/>
            <person name="Lee J.M."/>
            <person name="Cheong K."/>
            <person name="Shin H.S."/>
            <person name="Kim S.B."/>
            <person name="Han K."/>
            <person name="Lee J."/>
            <person name="Park M."/>
            <person name="Lee H.A."/>
            <person name="Lee H.Y."/>
            <person name="Lee Y."/>
            <person name="Oh S."/>
            <person name="Lee J.H."/>
            <person name="Choi E."/>
            <person name="Choi E."/>
            <person name="Lee S.E."/>
            <person name="Jeon J."/>
            <person name="Kim H."/>
            <person name="Choi G."/>
            <person name="Song H."/>
            <person name="Lee J."/>
            <person name="Lee S.C."/>
            <person name="Kwon J.K."/>
            <person name="Lee H.Y."/>
            <person name="Koo N."/>
            <person name="Hong Y."/>
            <person name="Kim R.W."/>
            <person name="Kang W.H."/>
            <person name="Huh J.H."/>
            <person name="Kang B.C."/>
            <person name="Yang T.J."/>
            <person name="Lee Y.H."/>
            <person name="Bennetzen J.L."/>
            <person name="Choi D."/>
        </authorList>
    </citation>
    <scope>NUCLEOTIDE SEQUENCE [LARGE SCALE GENOMIC DNA]</scope>
    <source>
        <strain evidence="3">cv. CM334</strain>
    </source>
</reference>
<evidence type="ECO:0000313" key="3">
    <source>
        <dbReference type="Proteomes" id="UP000222542"/>
    </source>
</evidence>
<dbReference type="AlphaFoldDB" id="A0A1U8DVT3"/>
<organism evidence="2 3">
    <name type="scientific">Capsicum annuum</name>
    <name type="common">Capsicum pepper</name>
    <dbReference type="NCBI Taxonomy" id="4072"/>
    <lineage>
        <taxon>Eukaryota</taxon>
        <taxon>Viridiplantae</taxon>
        <taxon>Streptophyta</taxon>
        <taxon>Embryophyta</taxon>
        <taxon>Tracheophyta</taxon>
        <taxon>Spermatophyta</taxon>
        <taxon>Magnoliopsida</taxon>
        <taxon>eudicotyledons</taxon>
        <taxon>Gunneridae</taxon>
        <taxon>Pentapetalae</taxon>
        <taxon>asterids</taxon>
        <taxon>lamiids</taxon>
        <taxon>Solanales</taxon>
        <taxon>Solanaceae</taxon>
        <taxon>Solanoideae</taxon>
        <taxon>Capsiceae</taxon>
        <taxon>Capsicum</taxon>
    </lineage>
</organism>
<dbReference type="OrthoDB" id="267284at2759"/>
<comment type="caution">
    <text evidence="2">The sequence shown here is derived from an EMBL/GenBank/DDBJ whole genome shotgun (WGS) entry which is preliminary data.</text>
</comment>
<dbReference type="PANTHER" id="PTHR20921:SF7">
    <property type="entry name" value="PROTEIN REVERSION-TO-ETHYLENE SENSITIVITY1"/>
    <property type="match status" value="1"/>
</dbReference>
<proteinExistence type="predicted"/>
<keyword evidence="3" id="KW-1185">Reference proteome</keyword>
<reference evidence="2 3" key="1">
    <citation type="journal article" date="2014" name="Nat. Genet.">
        <title>Genome sequence of the hot pepper provides insights into the evolution of pungency in Capsicum species.</title>
        <authorList>
            <person name="Kim S."/>
            <person name="Park M."/>
            <person name="Yeom S.I."/>
            <person name="Kim Y.M."/>
            <person name="Lee J.M."/>
            <person name="Lee H.A."/>
            <person name="Seo E."/>
            <person name="Choi J."/>
            <person name="Cheong K."/>
            <person name="Kim K.T."/>
            <person name="Jung K."/>
            <person name="Lee G.W."/>
            <person name="Oh S.K."/>
            <person name="Bae C."/>
            <person name="Kim S.B."/>
            <person name="Lee H.Y."/>
            <person name="Kim S.Y."/>
            <person name="Kim M.S."/>
            <person name="Kang B.C."/>
            <person name="Jo Y.D."/>
            <person name="Yang H.B."/>
            <person name="Jeong H.J."/>
            <person name="Kang W.H."/>
            <person name="Kwon J.K."/>
            <person name="Shin C."/>
            <person name="Lim J.Y."/>
            <person name="Park J.H."/>
            <person name="Huh J.H."/>
            <person name="Kim J.S."/>
            <person name="Kim B.D."/>
            <person name="Cohen O."/>
            <person name="Paran I."/>
            <person name="Suh M.C."/>
            <person name="Lee S.B."/>
            <person name="Kim Y.K."/>
            <person name="Shin Y."/>
            <person name="Noh S.J."/>
            <person name="Park J."/>
            <person name="Seo Y.S."/>
            <person name="Kwon S.Y."/>
            <person name="Kim H.A."/>
            <person name="Park J.M."/>
            <person name="Kim H.J."/>
            <person name="Choi S.B."/>
            <person name="Bosland P.W."/>
            <person name="Reeves G."/>
            <person name="Jo S.H."/>
            <person name="Lee B.W."/>
            <person name="Cho H.T."/>
            <person name="Choi H.S."/>
            <person name="Lee M.S."/>
            <person name="Yu Y."/>
            <person name="Do Choi Y."/>
            <person name="Park B.S."/>
            <person name="van Deynze A."/>
            <person name="Ashrafi H."/>
            <person name="Hill T."/>
            <person name="Kim W.T."/>
            <person name="Pai H.S."/>
            <person name="Ahn H.K."/>
            <person name="Yeam I."/>
            <person name="Giovannoni J.J."/>
            <person name="Rose J.K."/>
            <person name="Sorensen I."/>
            <person name="Lee S.J."/>
            <person name="Kim R.W."/>
            <person name="Choi I.Y."/>
            <person name="Choi B.S."/>
            <person name="Lim J.S."/>
            <person name="Lee Y.H."/>
            <person name="Choi D."/>
        </authorList>
    </citation>
    <scope>NUCLEOTIDE SEQUENCE [LARGE SCALE GENOMIC DNA]</scope>
    <source>
        <strain evidence="3">cv. CM334</strain>
    </source>
</reference>
<dbReference type="STRING" id="4072.A0A1U8DVT3"/>
<dbReference type="OMA" id="FSCNGHS"/>
<protein>
    <submittedName>
        <fullName evidence="2">Protein REVERSION-TO-ETHYLENE SENSITIVITY1</fullName>
    </submittedName>
</protein>
<accession>A0A1U8DVT3</accession>
<dbReference type="EMBL" id="AYRZ02000110">
    <property type="protein sequence ID" value="PHT61885.1"/>
    <property type="molecule type" value="Genomic_DNA"/>
</dbReference>
<gene>
    <name evidence="2" type="ORF">T459_34248</name>
</gene>
<dbReference type="Pfam" id="PF05608">
    <property type="entry name" value="RTE1"/>
    <property type="match status" value="1"/>
</dbReference>
<dbReference type="PANTHER" id="PTHR20921">
    <property type="entry name" value="TRANSMEMBRANE PROTEIN 222"/>
    <property type="match status" value="1"/>
</dbReference>
<accession>A0A2G2XWL9</accession>
<dbReference type="Proteomes" id="UP000222542">
    <property type="component" value="Unassembled WGS sequence"/>
</dbReference>
<keyword evidence="1" id="KW-0472">Membrane</keyword>
<sequence length="248" mass="28255">MRNTSVLPRRFPKIDVNPRYVVERDNAAQVIQHDLWPLAKIDPTKQKFPCCLVWTPLPVVSWLAPFVGHVAICREDGAIVDFSGDSMIRVGHLLYGDVARYYQMDRQQCCFGGYFGGHTCKQSYQHAQFGRAISWDDAVQLSARNFVHRTFNIFSCNGHSFAANCLNRLSYGGSMHWNMINVGALIMFKGQWVDGWSILRSFVPLIVVVCYGYLVIGWACPVVLLSFYLLLFGWYVLVSYCFKNLESG</sequence>
<dbReference type="GO" id="GO:0005794">
    <property type="term" value="C:Golgi apparatus"/>
    <property type="evidence" value="ECO:0000318"/>
    <property type="project" value="GO_Central"/>
</dbReference>
<dbReference type="GO" id="GO:0010104">
    <property type="term" value="P:regulation of ethylene-activated signaling pathway"/>
    <property type="evidence" value="ECO:0000318"/>
    <property type="project" value="GO_Central"/>
</dbReference>
<dbReference type="Gramene" id="PHT61885">
    <property type="protein sequence ID" value="PHT61885"/>
    <property type="gene ID" value="T459_34248"/>
</dbReference>
<feature type="transmembrane region" description="Helical" evidence="1">
    <location>
        <begin position="197"/>
        <end position="216"/>
    </location>
</feature>
<keyword evidence="1" id="KW-0812">Transmembrane</keyword>
<dbReference type="GO" id="GO:0009723">
    <property type="term" value="P:response to ethylene"/>
    <property type="evidence" value="ECO:0000318"/>
    <property type="project" value="GO_Central"/>
</dbReference>
<name>A0A1U8DVT3_CAPAN</name>
<dbReference type="GO" id="GO:0005783">
    <property type="term" value="C:endoplasmic reticulum"/>
    <property type="evidence" value="ECO:0000318"/>
    <property type="project" value="GO_Central"/>
</dbReference>
<evidence type="ECO:0000313" key="2">
    <source>
        <dbReference type="EMBL" id="PHT61885.1"/>
    </source>
</evidence>
<evidence type="ECO:0000256" key="1">
    <source>
        <dbReference type="SAM" id="Phobius"/>
    </source>
</evidence>
<feature type="transmembrane region" description="Helical" evidence="1">
    <location>
        <begin position="222"/>
        <end position="242"/>
    </location>
</feature>
<dbReference type="InterPro" id="IPR008496">
    <property type="entry name" value="TMEM222/RTE1"/>
</dbReference>
<keyword evidence="1" id="KW-1133">Transmembrane helix</keyword>